<accession>A0A6S6U5S8</accession>
<evidence type="ECO:0000256" key="2">
    <source>
        <dbReference type="ARBA" id="ARBA00008571"/>
    </source>
</evidence>
<keyword evidence="4" id="KW-0963">Cytoplasm</keyword>
<dbReference type="SUPFAM" id="SSF109910">
    <property type="entry name" value="YgfY-like"/>
    <property type="match status" value="1"/>
</dbReference>
<comment type="subcellular location">
    <subcellularLocation>
        <location evidence="1">Cytoplasm</location>
    </subcellularLocation>
</comment>
<sequence>MSEKSRFKMRCRRGMKELDFVLTRYMERDFESADEEEIRQFDELLELQDPLLFGILFETEPTPERFLRLAEKIRNI</sequence>
<dbReference type="GO" id="GO:0005737">
    <property type="term" value="C:cytoplasm"/>
    <property type="evidence" value="ECO:0007669"/>
    <property type="project" value="UniProtKB-SubCell"/>
</dbReference>
<evidence type="ECO:0000313" key="6">
    <source>
        <dbReference type="EMBL" id="CAA6823538.1"/>
    </source>
</evidence>
<organism evidence="6">
    <name type="scientific">uncultured Thiotrichaceae bacterium</name>
    <dbReference type="NCBI Taxonomy" id="298394"/>
    <lineage>
        <taxon>Bacteria</taxon>
        <taxon>Pseudomonadati</taxon>
        <taxon>Pseudomonadota</taxon>
        <taxon>Gammaproteobacteria</taxon>
        <taxon>Thiotrichales</taxon>
        <taxon>Thiotrichaceae</taxon>
        <taxon>environmental samples</taxon>
    </lineage>
</organism>
<gene>
    <name evidence="6" type="ORF">HELGO_WM41756</name>
</gene>
<dbReference type="Gene3D" id="1.10.150.250">
    <property type="entry name" value="Flavinator of succinate dehydrogenase"/>
    <property type="match status" value="1"/>
</dbReference>
<dbReference type="PANTHER" id="PTHR39585">
    <property type="entry name" value="FAD ASSEMBLY FACTOR SDHE"/>
    <property type="match status" value="1"/>
</dbReference>
<evidence type="ECO:0000256" key="3">
    <source>
        <dbReference type="ARBA" id="ARBA00019418"/>
    </source>
</evidence>
<dbReference type="InterPro" id="IPR050531">
    <property type="entry name" value="SdhE_FAD_assembly_factor"/>
</dbReference>
<dbReference type="InterPro" id="IPR036714">
    <property type="entry name" value="SDH_sf"/>
</dbReference>
<dbReference type="PANTHER" id="PTHR39585:SF1">
    <property type="entry name" value="FAD ASSEMBLY FACTOR SDHE"/>
    <property type="match status" value="1"/>
</dbReference>
<dbReference type="InterPro" id="IPR005631">
    <property type="entry name" value="SDH"/>
</dbReference>
<name>A0A6S6U5S8_9GAMM</name>
<reference evidence="6" key="1">
    <citation type="submission" date="2020-01" db="EMBL/GenBank/DDBJ databases">
        <authorList>
            <person name="Meier V. D."/>
            <person name="Meier V D."/>
        </authorList>
    </citation>
    <scope>NUCLEOTIDE SEQUENCE</scope>
    <source>
        <strain evidence="6">HLG_WM_MAG_09</strain>
    </source>
</reference>
<dbReference type="AlphaFoldDB" id="A0A6S6U5S8"/>
<dbReference type="Pfam" id="PF03937">
    <property type="entry name" value="Sdh5"/>
    <property type="match status" value="1"/>
</dbReference>
<evidence type="ECO:0000256" key="1">
    <source>
        <dbReference type="ARBA" id="ARBA00004496"/>
    </source>
</evidence>
<protein>
    <recommendedName>
        <fullName evidence="3">FAD assembly factor SdhE</fullName>
    </recommendedName>
</protein>
<proteinExistence type="inferred from homology"/>
<dbReference type="EMBL" id="CACVAT010000376">
    <property type="protein sequence ID" value="CAA6823538.1"/>
    <property type="molecule type" value="Genomic_DNA"/>
</dbReference>
<comment type="similarity">
    <text evidence="2">Belongs to the SdhE FAD assembly factor family.</text>
</comment>
<evidence type="ECO:0000256" key="4">
    <source>
        <dbReference type="ARBA" id="ARBA00022490"/>
    </source>
</evidence>
<keyword evidence="5" id="KW-0143">Chaperone</keyword>
<evidence type="ECO:0000256" key="5">
    <source>
        <dbReference type="ARBA" id="ARBA00023186"/>
    </source>
</evidence>